<evidence type="ECO:0000256" key="2">
    <source>
        <dbReference type="ARBA" id="ARBA00022679"/>
    </source>
</evidence>
<dbReference type="Gene3D" id="3.40.1080.20">
    <property type="entry name" value="Acetyl-CoA hydrolase/transferase C-terminal domain"/>
    <property type="match status" value="1"/>
</dbReference>
<dbReference type="Pfam" id="PF02550">
    <property type="entry name" value="AcetylCoA_hydro"/>
    <property type="match status" value="1"/>
</dbReference>
<dbReference type="EC" id="2.8.3.-" evidence="3"/>
<feature type="binding site" evidence="3">
    <location>
        <begin position="219"/>
        <end position="223"/>
    </location>
    <ligand>
        <name>CoA</name>
        <dbReference type="ChEBI" id="CHEBI:57287"/>
    </ligand>
</feature>
<dbReference type="STRING" id="1121419.SAMN05443529_104201"/>
<feature type="binding site" evidence="3">
    <location>
        <position position="319"/>
    </location>
    <ligand>
        <name>CoA</name>
        <dbReference type="ChEBI" id="CHEBI:57287"/>
    </ligand>
</feature>
<dbReference type="Gene3D" id="3.30.750.70">
    <property type="entry name" value="4-hydroxybutyrate coenzyme like domains"/>
    <property type="match status" value="1"/>
</dbReference>
<evidence type="ECO:0000313" key="6">
    <source>
        <dbReference type="EMBL" id="SDG61985.1"/>
    </source>
</evidence>
<comment type="pathway">
    <text evidence="3">Lipid metabolism; butanoate metabolism.</text>
</comment>
<dbReference type="GO" id="GO:0006083">
    <property type="term" value="P:acetate metabolic process"/>
    <property type="evidence" value="ECO:0007669"/>
    <property type="project" value="InterPro"/>
</dbReference>
<evidence type="ECO:0000259" key="4">
    <source>
        <dbReference type="Pfam" id="PF02550"/>
    </source>
</evidence>
<organism evidence="6 7">
    <name type="scientific">Desulfosporosinus hippei DSM 8344</name>
    <dbReference type="NCBI Taxonomy" id="1121419"/>
    <lineage>
        <taxon>Bacteria</taxon>
        <taxon>Bacillati</taxon>
        <taxon>Bacillota</taxon>
        <taxon>Clostridia</taxon>
        <taxon>Eubacteriales</taxon>
        <taxon>Desulfitobacteriaceae</taxon>
        <taxon>Desulfosporosinus</taxon>
    </lineage>
</organism>
<dbReference type="GO" id="GO:0008775">
    <property type="term" value="F:acetate CoA-transferase activity"/>
    <property type="evidence" value="ECO:0007669"/>
    <property type="project" value="InterPro"/>
</dbReference>
<keyword evidence="3" id="KW-0443">Lipid metabolism</keyword>
<feature type="domain" description="Acetyl-CoA hydrolase/transferase N-terminal" evidence="4">
    <location>
        <begin position="5"/>
        <end position="185"/>
    </location>
</feature>
<keyword evidence="2 3" id="KW-0808">Transferase</keyword>
<dbReference type="UniPathway" id="UPA00863"/>
<sequence length="447" mass="49579">MDYASEFKWKLVSADEAVKVVKSGDVVHYGEFMMNSHVLDAALAKRKDEVEGVTIRTVCCPFPPQTVLNDTERKHFIFSDWHFSGASRKLHDRNLCNYASLTYHEAPSFFDRGFVPVDVAMIKVTPPDRHGYVSLGTSNSITHALCDAAKIVIAEVNESVPRCLGGSRETLHVSEIDYFVQGDNRPLIQLPEITISDVDRKVAKIILEQIEDGACLQLGIGAMPNAVGAMIAQSDLKDLGVHTEMLVDSFVDMYEAGRITGLHKQLDKGKMVYTFAMGTNKLYDFLDYNPICASYPVDYTNDPDIICQNDNMICVNNAIEVDLYGQVASESSGIRHISGTGGQLDYIYGSYKSKGGKGLICLTSTFVDKEGKLQSRITPFLTPGSTVTVPRSINYYVVTEYGIAMLKGKSTWQRAEALINIAHPDFRDELVKEADAQKIWVRSNKLS</sequence>
<dbReference type="InterPro" id="IPR038460">
    <property type="entry name" value="AcetylCoA_hyd_C_sf"/>
</dbReference>
<accession>A0A1G7VQA5</accession>
<comment type="catalytic activity">
    <reaction evidence="3">
        <text>butanoate + acetyl-CoA = butanoyl-CoA + acetate</text>
        <dbReference type="Rhea" id="RHEA:30071"/>
        <dbReference type="ChEBI" id="CHEBI:17968"/>
        <dbReference type="ChEBI" id="CHEBI:30089"/>
        <dbReference type="ChEBI" id="CHEBI:57288"/>
        <dbReference type="ChEBI" id="CHEBI:57371"/>
    </reaction>
</comment>
<dbReference type="GO" id="GO:0019605">
    <property type="term" value="P:butyrate metabolic process"/>
    <property type="evidence" value="ECO:0007669"/>
    <property type="project" value="UniProtKB-UniRule"/>
</dbReference>
<dbReference type="InterPro" id="IPR023990">
    <property type="entry name" value="Butryl-CoA_acetate_CoA_Tfrase"/>
</dbReference>
<name>A0A1G7VQA5_9FIRM</name>
<dbReference type="SUPFAM" id="SSF100950">
    <property type="entry name" value="NagB/RpiA/CoA transferase-like"/>
    <property type="match status" value="2"/>
</dbReference>
<dbReference type="RefSeq" id="WP_092330933.1">
    <property type="nucleotide sequence ID" value="NZ_FNCP01000004.1"/>
</dbReference>
<dbReference type="HAMAP" id="MF_03228">
    <property type="entry name" value="But_CoA_trans"/>
    <property type="match status" value="1"/>
</dbReference>
<dbReference type="GO" id="GO:0006084">
    <property type="term" value="P:acetyl-CoA metabolic process"/>
    <property type="evidence" value="ECO:0007669"/>
    <property type="project" value="UniProtKB-UniRule"/>
</dbReference>
<dbReference type="InterPro" id="IPR037171">
    <property type="entry name" value="NagB/RpiA_transferase-like"/>
</dbReference>
<comment type="similarity">
    <text evidence="1 3">Belongs to the acetyl-CoA hydrolase/transferase family.</text>
</comment>
<gene>
    <name evidence="6" type="ORF">SAMN05443529_104201</name>
</gene>
<feature type="domain" description="Acetyl-CoA hydrolase/transferase C-terminal" evidence="5">
    <location>
        <begin position="278"/>
        <end position="434"/>
    </location>
</feature>
<evidence type="ECO:0000259" key="5">
    <source>
        <dbReference type="Pfam" id="PF13336"/>
    </source>
</evidence>
<dbReference type="Gene3D" id="3.40.1080.10">
    <property type="entry name" value="Glutaconate Coenzyme A-transferase"/>
    <property type="match status" value="1"/>
</dbReference>
<feature type="active site" description="5-glutamyl coenzyme A thioester intermediate" evidence="3">
    <location>
        <position position="244"/>
    </location>
</feature>
<dbReference type="InterPro" id="IPR046433">
    <property type="entry name" value="ActCoA_hydro"/>
</dbReference>
<dbReference type="Pfam" id="PF13336">
    <property type="entry name" value="AcetylCoA_hyd_C"/>
    <property type="match status" value="1"/>
</dbReference>
<proteinExistence type="inferred from homology"/>
<dbReference type="OrthoDB" id="9801795at2"/>
<dbReference type="PANTHER" id="PTHR21432">
    <property type="entry name" value="ACETYL-COA HYDROLASE-RELATED"/>
    <property type="match status" value="1"/>
</dbReference>
<keyword evidence="3" id="KW-0963">Cytoplasm</keyword>
<protein>
    <recommendedName>
        <fullName evidence="3">Probable butyrate:acetyl-CoA coenzyme A-transferase</fullName>
        <shortName evidence="3">Butyrate CoA-transferase</shortName>
        <ecNumber evidence="3">2.8.3.-</ecNumber>
    </recommendedName>
</protein>
<comment type="subcellular location">
    <subcellularLocation>
        <location evidence="3">Cytoplasm</location>
    </subcellularLocation>
</comment>
<keyword evidence="7" id="KW-1185">Reference proteome</keyword>
<evidence type="ECO:0000256" key="3">
    <source>
        <dbReference type="HAMAP-Rule" id="MF_03228"/>
    </source>
</evidence>
<dbReference type="Proteomes" id="UP000198656">
    <property type="component" value="Unassembled WGS sequence"/>
</dbReference>
<evidence type="ECO:0000256" key="1">
    <source>
        <dbReference type="ARBA" id="ARBA00009632"/>
    </source>
</evidence>
<dbReference type="EMBL" id="FNCP01000004">
    <property type="protein sequence ID" value="SDG61985.1"/>
    <property type="molecule type" value="Genomic_DNA"/>
</dbReference>
<dbReference type="PANTHER" id="PTHR21432:SF20">
    <property type="entry name" value="ACETYL-COA HYDROLASE"/>
    <property type="match status" value="1"/>
</dbReference>
<keyword evidence="3" id="KW-0276">Fatty acid metabolism</keyword>
<comment type="function">
    <text evidence="3">Coenzyme A-transferase that converts butyrate to butyryl-CoA.</text>
</comment>
<feature type="binding site" evidence="3">
    <location>
        <position position="342"/>
    </location>
    <ligand>
        <name>CoA</name>
        <dbReference type="ChEBI" id="CHEBI:57287"/>
    </ligand>
</feature>
<evidence type="ECO:0000313" key="7">
    <source>
        <dbReference type="Proteomes" id="UP000198656"/>
    </source>
</evidence>
<dbReference type="AlphaFoldDB" id="A0A1G7VQA5"/>
<dbReference type="GO" id="GO:0005737">
    <property type="term" value="C:cytoplasm"/>
    <property type="evidence" value="ECO:0007669"/>
    <property type="project" value="UniProtKB-SubCell"/>
</dbReference>
<dbReference type="InterPro" id="IPR026888">
    <property type="entry name" value="AcetylCoA_hyd_C"/>
</dbReference>
<dbReference type="InterPro" id="IPR003702">
    <property type="entry name" value="ActCoA_hydro_N"/>
</dbReference>
<reference evidence="7" key="1">
    <citation type="submission" date="2016-10" db="EMBL/GenBank/DDBJ databases">
        <authorList>
            <person name="Varghese N."/>
            <person name="Submissions S."/>
        </authorList>
    </citation>
    <scope>NUCLEOTIDE SEQUENCE [LARGE SCALE GENOMIC DNA]</scope>
    <source>
        <strain evidence="7">DSM 8344</strain>
    </source>
</reference>